<dbReference type="Proteomes" id="UP000008177">
    <property type="component" value="Unplaced contigs"/>
</dbReference>
<proteinExistence type="predicted"/>
<feature type="compositionally biased region" description="Polar residues" evidence="1">
    <location>
        <begin position="26"/>
        <end position="39"/>
    </location>
</feature>
<reference evidence="3" key="1">
    <citation type="journal article" date="2011" name="PLoS Genet.">
        <title>Genomic analysis of the necrotrophic fungal pathogens Sclerotinia sclerotiorum and Botrytis cinerea.</title>
        <authorList>
            <person name="Amselem J."/>
            <person name="Cuomo C.A."/>
            <person name="van Kan J.A."/>
            <person name="Viaud M."/>
            <person name="Benito E.P."/>
            <person name="Couloux A."/>
            <person name="Coutinho P.M."/>
            <person name="de Vries R.P."/>
            <person name="Dyer P.S."/>
            <person name="Fillinger S."/>
            <person name="Fournier E."/>
            <person name="Gout L."/>
            <person name="Hahn M."/>
            <person name="Kohn L."/>
            <person name="Lapalu N."/>
            <person name="Plummer K.M."/>
            <person name="Pradier J.M."/>
            <person name="Quevillon E."/>
            <person name="Sharon A."/>
            <person name="Simon A."/>
            <person name="ten Have A."/>
            <person name="Tudzynski B."/>
            <person name="Tudzynski P."/>
            <person name="Wincker P."/>
            <person name="Andrew M."/>
            <person name="Anthouard V."/>
            <person name="Beever R.E."/>
            <person name="Beffa R."/>
            <person name="Benoit I."/>
            <person name="Bouzid O."/>
            <person name="Brault B."/>
            <person name="Chen Z."/>
            <person name="Choquer M."/>
            <person name="Collemare J."/>
            <person name="Cotton P."/>
            <person name="Danchin E.G."/>
            <person name="Da Silva C."/>
            <person name="Gautier A."/>
            <person name="Giraud C."/>
            <person name="Giraud T."/>
            <person name="Gonzalez C."/>
            <person name="Grossetete S."/>
            <person name="Guldener U."/>
            <person name="Henrissat B."/>
            <person name="Howlett B.J."/>
            <person name="Kodira C."/>
            <person name="Kretschmer M."/>
            <person name="Lappartient A."/>
            <person name="Leroch M."/>
            <person name="Levis C."/>
            <person name="Mauceli E."/>
            <person name="Neuveglise C."/>
            <person name="Oeser B."/>
            <person name="Pearson M."/>
            <person name="Poulain J."/>
            <person name="Poussereau N."/>
            <person name="Quesneville H."/>
            <person name="Rascle C."/>
            <person name="Schumacher J."/>
            <person name="Segurens B."/>
            <person name="Sexton A."/>
            <person name="Silva E."/>
            <person name="Sirven C."/>
            <person name="Soanes D.M."/>
            <person name="Talbot N.J."/>
            <person name="Templeton M."/>
            <person name="Yandava C."/>
            <person name="Yarden O."/>
            <person name="Zeng Q."/>
            <person name="Rollins J.A."/>
            <person name="Lebrun M.H."/>
            <person name="Dickman M."/>
        </authorList>
    </citation>
    <scope>NUCLEOTIDE SEQUENCE [LARGE SCALE GENOMIC DNA]</scope>
    <source>
        <strain evidence="3">T4</strain>
    </source>
</reference>
<dbReference type="EMBL" id="FQ790296">
    <property type="protein sequence ID" value="CCD48795.1"/>
    <property type="molecule type" value="Genomic_DNA"/>
</dbReference>
<accession>G2Y867</accession>
<name>G2Y867_BOTF4</name>
<gene>
    <name evidence="2" type="ORF">BofuT4_P034370.1</name>
</gene>
<evidence type="ECO:0000313" key="2">
    <source>
        <dbReference type="EMBL" id="CCD48795.1"/>
    </source>
</evidence>
<dbReference type="AlphaFoldDB" id="G2Y867"/>
<evidence type="ECO:0000313" key="3">
    <source>
        <dbReference type="Proteomes" id="UP000008177"/>
    </source>
</evidence>
<organism evidence="2 3">
    <name type="scientific">Botryotinia fuckeliana (strain T4)</name>
    <name type="common">Noble rot fungus</name>
    <name type="synonym">Botrytis cinerea</name>
    <dbReference type="NCBI Taxonomy" id="999810"/>
    <lineage>
        <taxon>Eukaryota</taxon>
        <taxon>Fungi</taxon>
        <taxon>Dikarya</taxon>
        <taxon>Ascomycota</taxon>
        <taxon>Pezizomycotina</taxon>
        <taxon>Leotiomycetes</taxon>
        <taxon>Helotiales</taxon>
        <taxon>Sclerotiniaceae</taxon>
        <taxon>Botrytis</taxon>
    </lineage>
</organism>
<dbReference type="InParanoid" id="G2Y867"/>
<dbReference type="HOGENOM" id="CLU_3106077_0_0_1"/>
<sequence>MNTGIYRHKCIEVASRTPRQKPNIIVSRSNPRSKTSKILQSDIVKRTVDQK</sequence>
<feature type="region of interest" description="Disordered" evidence="1">
    <location>
        <begin position="21"/>
        <end position="51"/>
    </location>
</feature>
<evidence type="ECO:0000256" key="1">
    <source>
        <dbReference type="SAM" id="MobiDB-lite"/>
    </source>
</evidence>
<protein>
    <submittedName>
        <fullName evidence="2">Uncharacterized protein</fullName>
    </submittedName>
</protein>